<dbReference type="InterPro" id="IPR050687">
    <property type="entry name" value="Dynein_IC"/>
</dbReference>
<protein>
    <recommendedName>
        <fullName evidence="10">Dynein axonemal intermediate chain 4</fullName>
    </recommendedName>
    <alternativeName>
        <fullName evidence="11">WD repeat-containing protein 78</fullName>
    </alternativeName>
</protein>
<keyword evidence="2" id="KW-0963">Cytoplasm</keyword>
<accession>A0A8K0GN45</accession>
<keyword evidence="3 12" id="KW-0853">WD repeat</keyword>
<dbReference type="EMBL" id="VTPC01000447">
    <property type="protein sequence ID" value="KAF2905746.1"/>
    <property type="molecule type" value="Genomic_DNA"/>
</dbReference>
<evidence type="ECO:0000256" key="6">
    <source>
        <dbReference type="ARBA" id="ARBA00023069"/>
    </source>
</evidence>
<dbReference type="PANTHER" id="PTHR12442:SF12">
    <property type="entry name" value="DYNEIN AXONEMAL INTERMEDIATE CHAIN 4"/>
    <property type="match status" value="1"/>
</dbReference>
<organism evidence="13 14">
    <name type="scientific">Ignelater luminosus</name>
    <name type="common">Cucubano</name>
    <name type="synonym">Pyrophorus luminosus</name>
    <dbReference type="NCBI Taxonomy" id="2038154"/>
    <lineage>
        <taxon>Eukaryota</taxon>
        <taxon>Metazoa</taxon>
        <taxon>Ecdysozoa</taxon>
        <taxon>Arthropoda</taxon>
        <taxon>Hexapoda</taxon>
        <taxon>Insecta</taxon>
        <taxon>Pterygota</taxon>
        <taxon>Neoptera</taxon>
        <taxon>Endopterygota</taxon>
        <taxon>Coleoptera</taxon>
        <taxon>Polyphaga</taxon>
        <taxon>Elateriformia</taxon>
        <taxon>Elateroidea</taxon>
        <taxon>Elateridae</taxon>
        <taxon>Agrypninae</taxon>
        <taxon>Pyrophorini</taxon>
        <taxon>Ignelater</taxon>
    </lineage>
</organism>
<dbReference type="InterPro" id="IPR001680">
    <property type="entry name" value="WD40_rpt"/>
</dbReference>
<name>A0A8K0GN45_IGNLU</name>
<evidence type="ECO:0000256" key="4">
    <source>
        <dbReference type="ARBA" id="ARBA00022737"/>
    </source>
</evidence>
<dbReference type="PANTHER" id="PTHR12442">
    <property type="entry name" value="DYNEIN INTERMEDIATE CHAIN"/>
    <property type="match status" value="1"/>
</dbReference>
<dbReference type="GO" id="GO:0045503">
    <property type="term" value="F:dynein light chain binding"/>
    <property type="evidence" value="ECO:0007669"/>
    <property type="project" value="TreeGrafter"/>
</dbReference>
<keyword evidence="14" id="KW-1185">Reference proteome</keyword>
<feature type="repeat" description="WD" evidence="12">
    <location>
        <begin position="573"/>
        <end position="605"/>
    </location>
</feature>
<keyword evidence="5" id="KW-0282">Flagellum</keyword>
<dbReference type="Pfam" id="PF00400">
    <property type="entry name" value="WD40"/>
    <property type="match status" value="1"/>
</dbReference>
<dbReference type="PROSITE" id="PS50082">
    <property type="entry name" value="WD_REPEATS_2"/>
    <property type="match status" value="1"/>
</dbReference>
<sequence>MSTNTETRSSFYSQQAFHGTNRMRKFVPPKSILTNKQTGAFRIVKHGEDVTPEPLNPLRTADGPVKERNVSVYELGGEPTQSVADLKLFQSQSISRFQTELHKQALQAQSRFQQSYISSDYADDVIIEPERKESPSGSLVIEEDEERLGVVPGVDIYPKPMPTHISLILAETPTFFLLDLPSKTVEKNTPEASLVEDENERYEYLTEGKGRNRKMVHAEVQTTQILKKTRYTEAERTKRRHNHTFASNWEMFDTYKIVAEKKAMRDKDFLEEDKKEEELSSQQKNQQLPYAELQMNKMMQNERFLEAICVIERLLANNNFNEQQKRFRGLSDPDPFRENIEYKYRLDLLWTFANKETAGRCVSAMCWNEVNPDVLAVGYGKFYYTDVATGMVLIWNAKNPVQPERLYRFEQPVTAINFSKQNPNLLGVGFYDGVVRLIDVSARETRVIGISSKDSPSFEPIWQIVFYQGSDYFKDEEQIITAGQDGRISHFRQQDTVELIYTQIMRIARPEGRLKGIGTLRRCHVPGIPVTRYASALVIQQHPTDPNVYYVGTNEGTIYKCSRNYYHQHLDLFLAHDGPIYVMKFSPFCNKLFLTCGDDWNVRIWADGIVEPLFELSKTMQSVQGADWSPTHSTIIANICGTDICIWDLQRKTYKPQSVTTSPTNCRNTIVQFIQSGRCLVVGDIEGNVHIFALEDMPFPAFFQDDLLANSISRGLITRPDLIRQLKKMGKLNFDKSKFEKHFNN</sequence>
<comment type="caution">
    <text evidence="13">The sequence shown here is derived from an EMBL/GenBank/DDBJ whole genome shotgun (WGS) entry which is preliminary data.</text>
</comment>
<evidence type="ECO:0000256" key="5">
    <source>
        <dbReference type="ARBA" id="ARBA00022846"/>
    </source>
</evidence>
<evidence type="ECO:0000256" key="7">
    <source>
        <dbReference type="ARBA" id="ARBA00023212"/>
    </source>
</evidence>
<keyword evidence="4" id="KW-0677">Repeat</keyword>
<evidence type="ECO:0000256" key="2">
    <source>
        <dbReference type="ARBA" id="ARBA00022490"/>
    </source>
</evidence>
<dbReference type="Proteomes" id="UP000801492">
    <property type="component" value="Unassembled WGS sequence"/>
</dbReference>
<dbReference type="GO" id="GO:0003341">
    <property type="term" value="P:cilium movement"/>
    <property type="evidence" value="ECO:0007669"/>
    <property type="project" value="TreeGrafter"/>
</dbReference>
<dbReference type="GO" id="GO:0005858">
    <property type="term" value="C:axonemal dynein complex"/>
    <property type="evidence" value="ECO:0007669"/>
    <property type="project" value="TreeGrafter"/>
</dbReference>
<evidence type="ECO:0000256" key="9">
    <source>
        <dbReference type="ARBA" id="ARBA00024190"/>
    </source>
</evidence>
<proteinExistence type="predicted"/>
<gene>
    <name evidence="13" type="ORF">ILUMI_00423</name>
</gene>
<dbReference type="AlphaFoldDB" id="A0A8K0GN45"/>
<keyword evidence="8" id="KW-0966">Cell projection</keyword>
<dbReference type="InterPro" id="IPR036322">
    <property type="entry name" value="WD40_repeat_dom_sf"/>
</dbReference>
<evidence type="ECO:0000256" key="8">
    <source>
        <dbReference type="ARBA" id="ARBA00023273"/>
    </source>
</evidence>
<dbReference type="InterPro" id="IPR015943">
    <property type="entry name" value="WD40/YVTN_repeat-like_dom_sf"/>
</dbReference>
<dbReference type="GO" id="GO:0045504">
    <property type="term" value="F:dynein heavy chain binding"/>
    <property type="evidence" value="ECO:0007669"/>
    <property type="project" value="TreeGrafter"/>
</dbReference>
<dbReference type="Gene3D" id="2.130.10.10">
    <property type="entry name" value="YVTN repeat-like/Quinoprotein amine dehydrogenase"/>
    <property type="match status" value="1"/>
</dbReference>
<evidence type="ECO:0000256" key="11">
    <source>
        <dbReference type="ARBA" id="ARBA00041557"/>
    </source>
</evidence>
<dbReference type="SUPFAM" id="SSF50978">
    <property type="entry name" value="WD40 repeat-like"/>
    <property type="match status" value="1"/>
</dbReference>
<dbReference type="OrthoDB" id="10259804at2759"/>
<dbReference type="SMART" id="SM00320">
    <property type="entry name" value="WD40"/>
    <property type="match status" value="5"/>
</dbReference>
<evidence type="ECO:0000256" key="12">
    <source>
        <dbReference type="PROSITE-ProRule" id="PRU00221"/>
    </source>
</evidence>
<evidence type="ECO:0000256" key="1">
    <source>
        <dbReference type="ARBA" id="ARBA00004611"/>
    </source>
</evidence>
<evidence type="ECO:0000313" key="13">
    <source>
        <dbReference type="EMBL" id="KAF2905746.1"/>
    </source>
</evidence>
<keyword evidence="6" id="KW-0969">Cilium</keyword>
<evidence type="ECO:0000256" key="10">
    <source>
        <dbReference type="ARBA" id="ARBA00040002"/>
    </source>
</evidence>
<evidence type="ECO:0000256" key="3">
    <source>
        <dbReference type="ARBA" id="ARBA00022574"/>
    </source>
</evidence>
<comment type="subcellular location">
    <subcellularLocation>
        <location evidence="1">Cytoplasm</location>
        <location evidence="1">Cytoskeleton</location>
        <location evidence="1">Flagellum axoneme</location>
    </subcellularLocation>
    <subcellularLocation>
        <location evidence="9">Dynein axonemal particle</location>
    </subcellularLocation>
</comment>
<evidence type="ECO:0000313" key="14">
    <source>
        <dbReference type="Proteomes" id="UP000801492"/>
    </source>
</evidence>
<reference evidence="13" key="1">
    <citation type="submission" date="2019-08" db="EMBL/GenBank/DDBJ databases">
        <title>The genome of the North American firefly Photinus pyralis.</title>
        <authorList>
            <consortium name="Photinus pyralis genome working group"/>
            <person name="Fallon T.R."/>
            <person name="Sander Lower S.E."/>
            <person name="Weng J.-K."/>
        </authorList>
    </citation>
    <scope>NUCLEOTIDE SEQUENCE</scope>
    <source>
        <strain evidence="13">TRF0915ILg1</strain>
        <tissue evidence="13">Whole body</tissue>
    </source>
</reference>
<dbReference type="GO" id="GO:0120293">
    <property type="term" value="C:dynein axonemal particle"/>
    <property type="evidence" value="ECO:0007669"/>
    <property type="project" value="UniProtKB-SubCell"/>
</dbReference>
<keyword evidence="7" id="KW-0206">Cytoskeleton</keyword>